<dbReference type="RefSeq" id="WP_284364911.1">
    <property type="nucleotide sequence ID" value="NZ_BSNI01000002.1"/>
</dbReference>
<keyword evidence="4 9" id="KW-0547">Nucleotide-binding</keyword>
<evidence type="ECO:0000313" key="11">
    <source>
        <dbReference type="Proteomes" id="UP001161405"/>
    </source>
</evidence>
<evidence type="ECO:0000256" key="7">
    <source>
        <dbReference type="ARBA" id="ARBA00022842"/>
    </source>
</evidence>
<feature type="binding site" evidence="9">
    <location>
        <position position="97"/>
    </location>
    <ligand>
        <name>Mg(2+)</name>
        <dbReference type="ChEBI" id="CHEBI:18420"/>
    </ligand>
</feature>
<dbReference type="Pfam" id="PF13500">
    <property type="entry name" value="AAA_26"/>
    <property type="match status" value="1"/>
</dbReference>
<dbReference type="EC" id="6.3.3.3" evidence="9"/>
<feature type="binding site" evidence="9">
    <location>
        <position position="44"/>
    </location>
    <ligand>
        <name>ATP</name>
        <dbReference type="ChEBI" id="CHEBI:30616"/>
    </ligand>
</feature>
<evidence type="ECO:0000256" key="5">
    <source>
        <dbReference type="ARBA" id="ARBA00022756"/>
    </source>
</evidence>
<evidence type="ECO:0000256" key="3">
    <source>
        <dbReference type="ARBA" id="ARBA00022723"/>
    </source>
</evidence>
<comment type="cofactor">
    <cofactor evidence="9">
        <name>Mg(2+)</name>
        <dbReference type="ChEBI" id="CHEBI:18420"/>
    </cofactor>
</comment>
<feature type="binding site" evidence="9">
    <location>
        <begin position="97"/>
        <end position="100"/>
    </location>
    <ligand>
        <name>ATP</name>
        <dbReference type="ChEBI" id="CHEBI:30616"/>
    </ligand>
</feature>
<comment type="subcellular location">
    <subcellularLocation>
        <location evidence="9">Cytoplasm</location>
    </subcellularLocation>
</comment>
<keyword evidence="1 9" id="KW-0963">Cytoplasm</keyword>
<comment type="similarity">
    <text evidence="9">Belongs to the dethiobiotin synthetase family.</text>
</comment>
<comment type="caution">
    <text evidence="10">The sequence shown here is derived from an EMBL/GenBank/DDBJ whole genome shotgun (WGS) entry which is preliminary data.</text>
</comment>
<keyword evidence="7 9" id="KW-0460">Magnesium</keyword>
<proteinExistence type="inferred from homology"/>
<evidence type="ECO:0000256" key="4">
    <source>
        <dbReference type="ARBA" id="ARBA00022741"/>
    </source>
</evidence>
<dbReference type="Gene3D" id="3.40.50.300">
    <property type="entry name" value="P-loop containing nucleotide triphosphate hydrolases"/>
    <property type="match status" value="1"/>
</dbReference>
<dbReference type="InterPro" id="IPR004472">
    <property type="entry name" value="DTB_synth_BioD"/>
</dbReference>
<dbReference type="CDD" id="cd03109">
    <property type="entry name" value="DTBS"/>
    <property type="match status" value="1"/>
</dbReference>
<dbReference type="Proteomes" id="UP001161405">
    <property type="component" value="Unassembled WGS sequence"/>
</dbReference>
<keyword evidence="2 9" id="KW-0436">Ligase</keyword>
<organism evidence="10 11">
    <name type="scientific">Maritalea porphyrae</name>
    <dbReference type="NCBI Taxonomy" id="880732"/>
    <lineage>
        <taxon>Bacteria</taxon>
        <taxon>Pseudomonadati</taxon>
        <taxon>Pseudomonadota</taxon>
        <taxon>Alphaproteobacteria</taxon>
        <taxon>Hyphomicrobiales</taxon>
        <taxon>Devosiaceae</taxon>
        <taxon>Maritalea</taxon>
    </lineage>
</organism>
<comment type="subunit">
    <text evidence="9">Homodimer.</text>
</comment>
<keyword evidence="6 9" id="KW-0067">ATP-binding</keyword>
<gene>
    <name evidence="9 10" type="primary">bioD</name>
    <name evidence="10" type="ORF">GCM10007879_24350</name>
</gene>
<accession>A0ABQ5UUU7</accession>
<dbReference type="PANTHER" id="PTHR43210:SF2">
    <property type="entry name" value="ATP-DEPENDENT DETHIOBIOTIN SYNTHETASE BIOD 2"/>
    <property type="match status" value="1"/>
</dbReference>
<feature type="binding site" evidence="9">
    <location>
        <begin position="181"/>
        <end position="183"/>
    </location>
    <ligand>
        <name>ATP</name>
        <dbReference type="ChEBI" id="CHEBI:30616"/>
    </ligand>
</feature>
<evidence type="ECO:0000256" key="1">
    <source>
        <dbReference type="ARBA" id="ARBA00022490"/>
    </source>
</evidence>
<feature type="binding site" evidence="9">
    <location>
        <begin position="13"/>
        <end position="18"/>
    </location>
    <ligand>
        <name>ATP</name>
        <dbReference type="ChEBI" id="CHEBI:30616"/>
    </ligand>
</feature>
<keyword evidence="3 9" id="KW-0479">Metal-binding</keyword>
<comment type="catalytic activity">
    <reaction evidence="9">
        <text>(7R,8S)-7,8-diammoniononanoate + CO2 + ATP = (4R,5S)-dethiobiotin + ADP + phosphate + 3 H(+)</text>
        <dbReference type="Rhea" id="RHEA:15805"/>
        <dbReference type="ChEBI" id="CHEBI:15378"/>
        <dbReference type="ChEBI" id="CHEBI:16526"/>
        <dbReference type="ChEBI" id="CHEBI:30616"/>
        <dbReference type="ChEBI" id="CHEBI:43474"/>
        <dbReference type="ChEBI" id="CHEBI:149469"/>
        <dbReference type="ChEBI" id="CHEBI:149473"/>
        <dbReference type="ChEBI" id="CHEBI:456216"/>
        <dbReference type="EC" id="6.3.3.3"/>
    </reaction>
</comment>
<evidence type="ECO:0000256" key="6">
    <source>
        <dbReference type="ARBA" id="ARBA00022840"/>
    </source>
</evidence>
<comment type="function">
    <text evidence="9">Catalyzes a mechanistically unusual reaction, the ATP-dependent insertion of CO2 between the N7 and N8 nitrogen atoms of 7,8-diaminopelargonic acid (DAPA, also called 7,8-diammoniononanoate) to form a ureido ring.</text>
</comment>
<name>A0ABQ5UUU7_9HYPH</name>
<dbReference type="SUPFAM" id="SSF52540">
    <property type="entry name" value="P-loop containing nucleoside triphosphate hydrolases"/>
    <property type="match status" value="1"/>
</dbReference>
<reference evidence="10" key="1">
    <citation type="journal article" date="2014" name="Int. J. Syst. Evol. Microbiol.">
        <title>Complete genome of a new Firmicutes species belonging to the dominant human colonic microbiota ('Ruminococcus bicirculans') reveals two chromosomes and a selective capacity to utilize plant glucans.</title>
        <authorList>
            <consortium name="NISC Comparative Sequencing Program"/>
            <person name="Wegmann U."/>
            <person name="Louis P."/>
            <person name="Goesmann A."/>
            <person name="Henrissat B."/>
            <person name="Duncan S.H."/>
            <person name="Flint H.J."/>
        </authorList>
    </citation>
    <scope>NUCLEOTIDE SEQUENCE</scope>
    <source>
        <strain evidence="10">NBRC 107169</strain>
    </source>
</reference>
<dbReference type="PANTHER" id="PTHR43210">
    <property type="entry name" value="DETHIOBIOTIN SYNTHETASE"/>
    <property type="match status" value="1"/>
</dbReference>
<dbReference type="NCBIfam" id="TIGR00347">
    <property type="entry name" value="bioD"/>
    <property type="match status" value="1"/>
</dbReference>
<dbReference type="PIRSF" id="PIRSF006755">
    <property type="entry name" value="DTB_synth"/>
    <property type="match status" value="1"/>
</dbReference>
<feature type="active site" evidence="9">
    <location>
        <position position="33"/>
    </location>
</feature>
<feature type="binding site" evidence="9">
    <location>
        <position position="44"/>
    </location>
    <ligand>
        <name>Mg(2+)</name>
        <dbReference type="ChEBI" id="CHEBI:18420"/>
    </ligand>
</feature>
<keyword evidence="5 9" id="KW-0093">Biotin biosynthesis</keyword>
<comment type="caution">
    <text evidence="9">Lacks conserved residue(s) required for the propagation of feature annotation.</text>
</comment>
<evidence type="ECO:0000256" key="9">
    <source>
        <dbReference type="HAMAP-Rule" id="MF_00336"/>
    </source>
</evidence>
<protein>
    <recommendedName>
        <fullName evidence="9">ATP-dependent dethiobiotin synthetase BioD</fullName>
        <ecNumber evidence="9">6.3.3.3</ecNumber>
    </recommendedName>
    <alternativeName>
        <fullName evidence="9">DTB synthetase</fullName>
        <shortName evidence="9">DTBS</shortName>
    </alternativeName>
    <alternativeName>
        <fullName evidence="9">Dethiobiotin synthase</fullName>
    </alternativeName>
</protein>
<feature type="binding site" evidence="9">
    <location>
        <position position="17"/>
    </location>
    <ligand>
        <name>Mg(2+)</name>
        <dbReference type="ChEBI" id="CHEBI:18420"/>
    </ligand>
</feature>
<dbReference type="EMBL" id="BSNI01000002">
    <property type="protein sequence ID" value="GLQ18186.1"/>
    <property type="molecule type" value="Genomic_DNA"/>
</dbReference>
<comment type="pathway">
    <text evidence="9">Cofactor biosynthesis; biotin biosynthesis; biotin from 7,8-diaminononanoate: step 1/2.</text>
</comment>
<evidence type="ECO:0000256" key="2">
    <source>
        <dbReference type="ARBA" id="ARBA00022598"/>
    </source>
</evidence>
<sequence>MANPIVVTGTDTGIGKTIFSAGLTQALGATYWKPVQAGLEEATDSEIVAKLSGRPTLPETYRLKMPASPHLAAEAEHTEIDIQQLEIPQCEGVLVVEGAGGIMVPLNRKKLYLDMFAHWNAPVVLCARTQLGTINHSLMSIHMLRHAGCKIVGIAFIGDAEPEVEQTICDFGEVARLGRLPMIDDLAPAKLSTRFAEAIDLKPIQEALKI</sequence>
<evidence type="ECO:0000313" key="10">
    <source>
        <dbReference type="EMBL" id="GLQ18186.1"/>
    </source>
</evidence>
<evidence type="ECO:0000256" key="8">
    <source>
        <dbReference type="ARBA" id="ARBA00047386"/>
    </source>
</evidence>
<keyword evidence="11" id="KW-1185">Reference proteome</keyword>
<dbReference type="InterPro" id="IPR027417">
    <property type="entry name" value="P-loop_NTPase"/>
</dbReference>
<reference evidence="10" key="2">
    <citation type="submission" date="2023-01" db="EMBL/GenBank/DDBJ databases">
        <title>Draft genome sequence of Maritalea porphyrae strain NBRC 107169.</title>
        <authorList>
            <person name="Sun Q."/>
            <person name="Mori K."/>
        </authorList>
    </citation>
    <scope>NUCLEOTIDE SEQUENCE</scope>
    <source>
        <strain evidence="10">NBRC 107169</strain>
    </source>
</reference>
<comment type="catalytic activity">
    <reaction evidence="8">
        <text>(7R,8S)-8-amino-7-(carboxyamino)nonanoate + ATP = (4R,5S)-dethiobiotin + ADP + phosphate + H(+)</text>
        <dbReference type="Rhea" id="RHEA:63684"/>
        <dbReference type="ChEBI" id="CHEBI:15378"/>
        <dbReference type="ChEBI" id="CHEBI:30616"/>
        <dbReference type="ChEBI" id="CHEBI:43474"/>
        <dbReference type="ChEBI" id="CHEBI:149470"/>
        <dbReference type="ChEBI" id="CHEBI:149473"/>
        <dbReference type="ChEBI" id="CHEBI:456216"/>
    </reaction>
</comment>
<dbReference type="HAMAP" id="MF_00336">
    <property type="entry name" value="BioD"/>
    <property type="match status" value="1"/>
</dbReference>